<organism evidence="2 3">
    <name type="scientific">Trichonephila clavipes</name>
    <name type="common">Golden silk orbweaver</name>
    <name type="synonym">Nephila clavipes</name>
    <dbReference type="NCBI Taxonomy" id="2585209"/>
    <lineage>
        <taxon>Eukaryota</taxon>
        <taxon>Metazoa</taxon>
        <taxon>Ecdysozoa</taxon>
        <taxon>Arthropoda</taxon>
        <taxon>Chelicerata</taxon>
        <taxon>Arachnida</taxon>
        <taxon>Araneae</taxon>
        <taxon>Araneomorphae</taxon>
        <taxon>Entelegynae</taxon>
        <taxon>Araneoidea</taxon>
        <taxon>Nephilidae</taxon>
        <taxon>Trichonephila</taxon>
    </lineage>
</organism>
<keyword evidence="3" id="KW-1185">Reference proteome</keyword>
<accession>A0A8X6T6F3</accession>
<reference evidence="2" key="1">
    <citation type="submission" date="2020-08" db="EMBL/GenBank/DDBJ databases">
        <title>Multicomponent nature underlies the extraordinary mechanical properties of spider dragline silk.</title>
        <authorList>
            <person name="Kono N."/>
            <person name="Nakamura H."/>
            <person name="Mori M."/>
            <person name="Yoshida Y."/>
            <person name="Ohtoshi R."/>
            <person name="Malay A.D."/>
            <person name="Moran D.A.P."/>
            <person name="Tomita M."/>
            <person name="Numata K."/>
            <person name="Arakawa K."/>
        </authorList>
    </citation>
    <scope>NUCLEOTIDE SEQUENCE</scope>
</reference>
<dbReference type="Proteomes" id="UP000887159">
    <property type="component" value="Unassembled WGS sequence"/>
</dbReference>
<evidence type="ECO:0000313" key="2">
    <source>
        <dbReference type="EMBL" id="GFY19758.1"/>
    </source>
</evidence>
<dbReference type="AlphaFoldDB" id="A0A8X6T6F3"/>
<dbReference type="EMBL" id="BMAU01021353">
    <property type="protein sequence ID" value="GFY19758.1"/>
    <property type="molecule type" value="Genomic_DNA"/>
</dbReference>
<evidence type="ECO:0000313" key="3">
    <source>
        <dbReference type="Proteomes" id="UP000887159"/>
    </source>
</evidence>
<protein>
    <submittedName>
        <fullName evidence="2">Uncharacterized protein</fullName>
    </submittedName>
</protein>
<evidence type="ECO:0000256" key="1">
    <source>
        <dbReference type="SAM" id="MobiDB-lite"/>
    </source>
</evidence>
<sequence length="84" mass="9082">MLRIVSNERTDAHDYIIPIRQIMNVHGDYGVIIMTCERSISLVLPDPPPPSHDLRYPGVGAPEDAGGDRKSPSPTATAPCSIDS</sequence>
<gene>
    <name evidence="2" type="ORF">TNCV_4649301</name>
</gene>
<feature type="region of interest" description="Disordered" evidence="1">
    <location>
        <begin position="45"/>
        <end position="84"/>
    </location>
</feature>
<comment type="caution">
    <text evidence="2">The sequence shown here is derived from an EMBL/GenBank/DDBJ whole genome shotgun (WGS) entry which is preliminary data.</text>
</comment>
<name>A0A8X6T6F3_TRICX</name>
<feature type="compositionally biased region" description="Polar residues" evidence="1">
    <location>
        <begin position="72"/>
        <end position="84"/>
    </location>
</feature>
<proteinExistence type="predicted"/>